<gene>
    <name evidence="2" type="ORF">EJ04DRAFT_587753</name>
</gene>
<organism evidence="2 3">
    <name type="scientific">Polyplosphaeria fusca</name>
    <dbReference type="NCBI Taxonomy" id="682080"/>
    <lineage>
        <taxon>Eukaryota</taxon>
        <taxon>Fungi</taxon>
        <taxon>Dikarya</taxon>
        <taxon>Ascomycota</taxon>
        <taxon>Pezizomycotina</taxon>
        <taxon>Dothideomycetes</taxon>
        <taxon>Pleosporomycetidae</taxon>
        <taxon>Pleosporales</taxon>
        <taxon>Tetraplosphaeriaceae</taxon>
        <taxon>Polyplosphaeria</taxon>
    </lineage>
</organism>
<evidence type="ECO:0008006" key="4">
    <source>
        <dbReference type="Google" id="ProtNLM"/>
    </source>
</evidence>
<reference evidence="2" key="1">
    <citation type="journal article" date="2020" name="Stud. Mycol.">
        <title>101 Dothideomycetes genomes: a test case for predicting lifestyles and emergence of pathogens.</title>
        <authorList>
            <person name="Haridas S."/>
            <person name="Albert R."/>
            <person name="Binder M."/>
            <person name="Bloem J."/>
            <person name="Labutti K."/>
            <person name="Salamov A."/>
            <person name="Andreopoulos B."/>
            <person name="Baker S."/>
            <person name="Barry K."/>
            <person name="Bills G."/>
            <person name="Bluhm B."/>
            <person name="Cannon C."/>
            <person name="Castanera R."/>
            <person name="Culley D."/>
            <person name="Daum C."/>
            <person name="Ezra D."/>
            <person name="Gonzalez J."/>
            <person name="Henrissat B."/>
            <person name="Kuo A."/>
            <person name="Liang C."/>
            <person name="Lipzen A."/>
            <person name="Lutzoni F."/>
            <person name="Magnuson J."/>
            <person name="Mondo S."/>
            <person name="Nolan M."/>
            <person name="Ohm R."/>
            <person name="Pangilinan J."/>
            <person name="Park H.-J."/>
            <person name="Ramirez L."/>
            <person name="Alfaro M."/>
            <person name="Sun H."/>
            <person name="Tritt A."/>
            <person name="Yoshinaga Y."/>
            <person name="Zwiers L.-H."/>
            <person name="Turgeon B."/>
            <person name="Goodwin S."/>
            <person name="Spatafora J."/>
            <person name="Crous P."/>
            <person name="Grigoriev I."/>
        </authorList>
    </citation>
    <scope>NUCLEOTIDE SEQUENCE</scope>
    <source>
        <strain evidence="2">CBS 125425</strain>
    </source>
</reference>
<dbReference type="Proteomes" id="UP000799444">
    <property type="component" value="Unassembled WGS sequence"/>
</dbReference>
<protein>
    <recommendedName>
        <fullName evidence="4">BTB domain-containing protein</fullName>
    </recommendedName>
</protein>
<evidence type="ECO:0000313" key="2">
    <source>
        <dbReference type="EMBL" id="KAF2729805.1"/>
    </source>
</evidence>
<dbReference type="OrthoDB" id="2129688at2759"/>
<accession>A0A9P4QQG4</accession>
<sequence>MDQPEDVQVILSPNHKYKLHSGVLTRNSTLFADLLNERHGAQLSTRAKTAGVKTRWMIELQELQSDEFPGGKLVRLKLDSKGEPEDGGGYGIHTNENDGAPTKTFDYYETILYSFYGRPLKIRADELQAISDVLHLTQIAEYLGCVPVISKPLEVTLIRQGQTLFNWIRKQPHDWAVLARRIESELIFKEAIIHLAGNWAVHSEDEAVQSGLRDYGEIVKIVEKHYDILNKKRSALELAVMSQYPGDLATPSEDRPIRREEYSKDILVWMALCFFRHWLGQKIIMEKGARAKDGGFELYKNLGAAGEAYMDKSILNQLHGRFPLTKKAMNVLENHLLEIKECIKAMIDSHGVLKNESQLDPTKYQVEYLTCVEVERDDIPWLREQDDSFGGIALPDSSRGFRPGGNHMTKEAHHNSRRLASLRVAEGEGEADDGASRKRARFL</sequence>
<evidence type="ECO:0000313" key="3">
    <source>
        <dbReference type="Proteomes" id="UP000799444"/>
    </source>
</evidence>
<dbReference type="EMBL" id="ML996234">
    <property type="protein sequence ID" value="KAF2729805.1"/>
    <property type="molecule type" value="Genomic_DNA"/>
</dbReference>
<evidence type="ECO:0000256" key="1">
    <source>
        <dbReference type="SAM" id="MobiDB-lite"/>
    </source>
</evidence>
<comment type="caution">
    <text evidence="2">The sequence shown here is derived from an EMBL/GenBank/DDBJ whole genome shotgun (WGS) entry which is preliminary data.</text>
</comment>
<keyword evidence="3" id="KW-1185">Reference proteome</keyword>
<dbReference type="PANTHER" id="PTHR38119">
    <property type="entry name" value="BTB DOMAIN-CONTAINING PROTEIN-RELATED"/>
    <property type="match status" value="1"/>
</dbReference>
<name>A0A9P4QQG4_9PLEO</name>
<proteinExistence type="predicted"/>
<dbReference type="PANTHER" id="PTHR38119:SF2">
    <property type="entry name" value="TRANSCRIPTION FACTOR DOMAIN-CONTAINING PROTEIN"/>
    <property type="match status" value="1"/>
</dbReference>
<feature type="region of interest" description="Disordered" evidence="1">
    <location>
        <begin position="393"/>
        <end position="443"/>
    </location>
</feature>
<dbReference type="AlphaFoldDB" id="A0A9P4QQG4"/>